<protein>
    <submittedName>
        <fullName evidence="2">Uncharacterized protein</fullName>
    </submittedName>
</protein>
<keyword evidence="1" id="KW-0812">Transmembrane</keyword>
<evidence type="ECO:0000313" key="2">
    <source>
        <dbReference type="EMBL" id="SHJ31558.1"/>
    </source>
</evidence>
<reference evidence="2 3" key="1">
    <citation type="submission" date="2016-11" db="EMBL/GenBank/DDBJ databases">
        <authorList>
            <person name="Jaros S."/>
            <person name="Januszkiewicz K."/>
            <person name="Wedrychowicz H."/>
        </authorList>
    </citation>
    <scope>NUCLEOTIDE SEQUENCE [LARGE SCALE GENOMIC DNA]</scope>
    <source>
        <strain evidence="2 3">DSM 19022</strain>
    </source>
</reference>
<keyword evidence="1" id="KW-0472">Membrane</keyword>
<dbReference type="STRING" id="1122184.SAMN02745176_03160"/>
<feature type="transmembrane region" description="Helical" evidence="1">
    <location>
        <begin position="12"/>
        <end position="32"/>
    </location>
</feature>
<evidence type="ECO:0000313" key="3">
    <source>
        <dbReference type="Proteomes" id="UP000184442"/>
    </source>
</evidence>
<accession>A0A1M6IB19</accession>
<name>A0A1M6IB19_9FIRM</name>
<sequence length="111" mass="12899">MKKRRIVFGGNKATLMSIILILGMSFFAKLYMPAKNIDKPGYTITYLGHEYTYAETVKSSPYKFVKPKNGSEEGFTVLLMRKDKRDQIPEEIYVYVGSRHYLKYILTIDTK</sequence>
<dbReference type="RefSeq" id="WP_073027405.1">
    <property type="nucleotide sequence ID" value="NZ_FQZS01000029.1"/>
</dbReference>
<keyword evidence="1" id="KW-1133">Transmembrane helix</keyword>
<proteinExistence type="predicted"/>
<evidence type="ECO:0000256" key="1">
    <source>
        <dbReference type="SAM" id="Phobius"/>
    </source>
</evidence>
<keyword evidence="3" id="KW-1185">Reference proteome</keyword>
<organism evidence="2 3">
    <name type="scientific">Lutispora thermophila DSM 19022</name>
    <dbReference type="NCBI Taxonomy" id="1122184"/>
    <lineage>
        <taxon>Bacteria</taxon>
        <taxon>Bacillati</taxon>
        <taxon>Bacillota</taxon>
        <taxon>Clostridia</taxon>
        <taxon>Lutisporales</taxon>
        <taxon>Lutisporaceae</taxon>
        <taxon>Lutispora</taxon>
    </lineage>
</organism>
<dbReference type="EMBL" id="FQZS01000029">
    <property type="protein sequence ID" value="SHJ31558.1"/>
    <property type="molecule type" value="Genomic_DNA"/>
</dbReference>
<gene>
    <name evidence="2" type="ORF">SAMN02745176_03160</name>
</gene>
<dbReference type="Proteomes" id="UP000184442">
    <property type="component" value="Unassembled WGS sequence"/>
</dbReference>
<dbReference type="AlphaFoldDB" id="A0A1M6IB19"/>